<dbReference type="EMBL" id="JAGXEW010000017">
    <property type="protein sequence ID" value="KAK1162204.1"/>
    <property type="molecule type" value="Genomic_DNA"/>
</dbReference>
<reference evidence="3" key="1">
    <citation type="submission" date="2022-02" db="EMBL/GenBank/DDBJ databases">
        <title>Atlantic sturgeon de novo genome assembly.</title>
        <authorList>
            <person name="Stock M."/>
            <person name="Klopp C."/>
            <person name="Guiguen Y."/>
            <person name="Cabau C."/>
            <person name="Parinello H."/>
            <person name="Santidrian Yebra-Pimentel E."/>
            <person name="Kuhl H."/>
            <person name="Dirks R.P."/>
            <person name="Guessner J."/>
            <person name="Wuertz S."/>
            <person name="Du K."/>
            <person name="Schartl M."/>
        </authorList>
    </citation>
    <scope>NUCLEOTIDE SEQUENCE</scope>
    <source>
        <strain evidence="3">STURGEONOMICS-FGT-2020</strain>
        <tissue evidence="3">Whole blood</tissue>
    </source>
</reference>
<comment type="caution">
    <text evidence="3">The sequence shown here is derived from an EMBL/GenBank/DDBJ whole genome shotgun (WGS) entry which is preliminary data.</text>
</comment>
<dbReference type="PANTHER" id="PTHR28613:SF7">
    <property type="entry name" value="TRANSMEMBRANE PROTEIN 238"/>
    <property type="match status" value="1"/>
</dbReference>
<gene>
    <name evidence="3" type="primary">TMEM238</name>
    <name evidence="3" type="ORF">AOXY_G18545</name>
</gene>
<dbReference type="PANTHER" id="PTHR28613">
    <property type="entry name" value="SI:CH211-232M10.4-RELATED"/>
    <property type="match status" value="1"/>
</dbReference>
<feature type="transmembrane region" description="Helical" evidence="2">
    <location>
        <begin position="12"/>
        <end position="33"/>
    </location>
</feature>
<evidence type="ECO:0000256" key="1">
    <source>
        <dbReference type="SAM" id="MobiDB-lite"/>
    </source>
</evidence>
<proteinExistence type="predicted"/>
<accession>A0AAD8D4L2</accession>
<dbReference type="Pfam" id="PF15125">
    <property type="entry name" value="TMEM238"/>
    <property type="match status" value="1"/>
</dbReference>
<dbReference type="Proteomes" id="UP001230051">
    <property type="component" value="Unassembled WGS sequence"/>
</dbReference>
<evidence type="ECO:0000313" key="3">
    <source>
        <dbReference type="EMBL" id="KAK1162204.1"/>
    </source>
</evidence>
<evidence type="ECO:0000313" key="4">
    <source>
        <dbReference type="Proteomes" id="UP001230051"/>
    </source>
</evidence>
<protein>
    <submittedName>
        <fullName evidence="3">Transmembrane protein 238-like</fullName>
    </submittedName>
</protein>
<sequence length="185" mass="21286">MPVKSMTRCFPLFWMGLGFDVTGLTLILIGIFAHVQLNGRHFGDCLIYTGSIIIFLSLIWWVLWYAGNIEVSIEDLEKENSIKKNTFSQLARKFSERFSKKGLKTPETREKQSNGGKDLINEAPSFSTPTRIIWDTPAHFLYENVCLDMSLEVCQHEEKHFELDTLKRSGTLLAIIKEDKIERLV</sequence>
<keyword evidence="2" id="KW-1133">Transmembrane helix</keyword>
<name>A0AAD8D4L2_ACIOX</name>
<keyword evidence="4" id="KW-1185">Reference proteome</keyword>
<evidence type="ECO:0000256" key="2">
    <source>
        <dbReference type="SAM" id="Phobius"/>
    </source>
</evidence>
<organism evidence="3 4">
    <name type="scientific">Acipenser oxyrinchus oxyrinchus</name>
    <dbReference type="NCBI Taxonomy" id="40147"/>
    <lineage>
        <taxon>Eukaryota</taxon>
        <taxon>Metazoa</taxon>
        <taxon>Chordata</taxon>
        <taxon>Craniata</taxon>
        <taxon>Vertebrata</taxon>
        <taxon>Euteleostomi</taxon>
        <taxon>Actinopterygii</taxon>
        <taxon>Chondrostei</taxon>
        <taxon>Acipenseriformes</taxon>
        <taxon>Acipenseridae</taxon>
        <taxon>Acipenser</taxon>
    </lineage>
</organism>
<keyword evidence="2" id="KW-0472">Membrane</keyword>
<dbReference type="AlphaFoldDB" id="A0AAD8D4L2"/>
<keyword evidence="2 3" id="KW-0812">Transmembrane</keyword>
<feature type="region of interest" description="Disordered" evidence="1">
    <location>
        <begin position="102"/>
        <end position="123"/>
    </location>
</feature>
<feature type="transmembrane region" description="Helical" evidence="2">
    <location>
        <begin position="45"/>
        <end position="66"/>
    </location>
</feature>
<dbReference type="InterPro" id="IPR029365">
    <property type="entry name" value="TMEM238"/>
</dbReference>
<feature type="compositionally biased region" description="Basic and acidic residues" evidence="1">
    <location>
        <begin position="102"/>
        <end position="112"/>
    </location>
</feature>